<reference evidence="2 3" key="1">
    <citation type="submission" date="2024-04" db="EMBL/GenBank/DDBJ databases">
        <authorList>
            <person name="Fracassetti M."/>
        </authorList>
    </citation>
    <scope>NUCLEOTIDE SEQUENCE [LARGE SCALE GENOMIC DNA]</scope>
</reference>
<name>A0AAV2FSL3_9ROSI</name>
<sequence length="297" mass="31154">MLVSKKSRRNSRDASKKGKSEQIVGSGSQEQESRHGKGGIRIKDGEESPISSAGAKNQANQWAQGQERKGNTIRNDKEILSTVGKGGSKGKEVLRDGQDLGKGLLGSGPTKGLNMTGRPPPTLDSNKASSSAQTPASPKELASRSNPLDPPQGAGPLADKGLGPINQPAIQMVVGPNDTKMQIVSISSSPKMSRQPNARSPLAAERTKSRKGSPRQSKKGTPVKLQASKALHVWSPVKDRKVKAKARMASLTLQEINAWTGAMKEANSSLDQTDTCLVPTENSASVGDPATAPASSN</sequence>
<feature type="compositionally biased region" description="Basic and acidic residues" evidence="1">
    <location>
        <begin position="66"/>
        <end position="79"/>
    </location>
</feature>
<keyword evidence="3" id="KW-1185">Reference proteome</keyword>
<evidence type="ECO:0000256" key="1">
    <source>
        <dbReference type="SAM" id="MobiDB-lite"/>
    </source>
</evidence>
<protein>
    <submittedName>
        <fullName evidence="2">Uncharacterized protein</fullName>
    </submittedName>
</protein>
<gene>
    <name evidence="2" type="ORF">LTRI10_LOCUS41361</name>
</gene>
<feature type="compositionally biased region" description="Polar residues" evidence="1">
    <location>
        <begin position="123"/>
        <end position="136"/>
    </location>
</feature>
<dbReference type="EMBL" id="OZ034820">
    <property type="protein sequence ID" value="CAL1401295.1"/>
    <property type="molecule type" value="Genomic_DNA"/>
</dbReference>
<evidence type="ECO:0000313" key="2">
    <source>
        <dbReference type="EMBL" id="CAL1401295.1"/>
    </source>
</evidence>
<dbReference type="AlphaFoldDB" id="A0AAV2FSL3"/>
<evidence type="ECO:0000313" key="3">
    <source>
        <dbReference type="Proteomes" id="UP001497516"/>
    </source>
</evidence>
<feature type="compositionally biased region" description="Basic and acidic residues" evidence="1">
    <location>
        <begin position="31"/>
        <end position="46"/>
    </location>
</feature>
<organism evidence="2 3">
    <name type="scientific">Linum trigynum</name>
    <dbReference type="NCBI Taxonomy" id="586398"/>
    <lineage>
        <taxon>Eukaryota</taxon>
        <taxon>Viridiplantae</taxon>
        <taxon>Streptophyta</taxon>
        <taxon>Embryophyta</taxon>
        <taxon>Tracheophyta</taxon>
        <taxon>Spermatophyta</taxon>
        <taxon>Magnoliopsida</taxon>
        <taxon>eudicotyledons</taxon>
        <taxon>Gunneridae</taxon>
        <taxon>Pentapetalae</taxon>
        <taxon>rosids</taxon>
        <taxon>fabids</taxon>
        <taxon>Malpighiales</taxon>
        <taxon>Linaceae</taxon>
        <taxon>Linum</taxon>
    </lineage>
</organism>
<dbReference type="Proteomes" id="UP001497516">
    <property type="component" value="Chromosome 7"/>
</dbReference>
<feature type="compositionally biased region" description="Basic and acidic residues" evidence="1">
    <location>
        <begin position="89"/>
        <end position="99"/>
    </location>
</feature>
<accession>A0AAV2FSL3</accession>
<feature type="compositionally biased region" description="Polar residues" evidence="1">
    <location>
        <begin position="49"/>
        <end position="64"/>
    </location>
</feature>
<proteinExistence type="predicted"/>
<feature type="region of interest" description="Disordered" evidence="1">
    <location>
        <begin position="1"/>
        <end position="229"/>
    </location>
</feature>
<feature type="compositionally biased region" description="Polar residues" evidence="1">
    <location>
        <begin position="179"/>
        <end position="198"/>
    </location>
</feature>
<feature type="compositionally biased region" description="Basic and acidic residues" evidence="1">
    <location>
        <begin position="10"/>
        <end position="20"/>
    </location>
</feature>
<feature type="compositionally biased region" description="Basic residues" evidence="1">
    <location>
        <begin position="208"/>
        <end position="218"/>
    </location>
</feature>